<accession>A0A8T3YMD3</accession>
<comment type="caution">
    <text evidence="2">The sequence shown here is derived from an EMBL/GenBank/DDBJ whole genome shotgun (WGS) entry which is preliminary data.</text>
</comment>
<evidence type="ECO:0000256" key="1">
    <source>
        <dbReference type="SAM" id="MobiDB-lite"/>
    </source>
</evidence>
<proteinExistence type="predicted"/>
<reference evidence="2" key="1">
    <citation type="submission" date="2020-07" db="EMBL/GenBank/DDBJ databases">
        <title>Huge and variable diversity of episymbiotic CPR bacteria and DPANN archaea in groundwater ecosystems.</title>
        <authorList>
            <person name="He C.Y."/>
            <person name="Keren R."/>
            <person name="Whittaker M."/>
            <person name="Farag I.F."/>
            <person name="Doudna J."/>
            <person name="Cate J.H.D."/>
            <person name="Banfield J.F."/>
        </authorList>
    </citation>
    <scope>NUCLEOTIDE SEQUENCE</scope>
    <source>
        <strain evidence="2">NC_groundwater_1296_Ag_S-0.2um_52_80</strain>
    </source>
</reference>
<dbReference type="AlphaFoldDB" id="A0A8T3YMD3"/>
<dbReference type="EMBL" id="JACQPB010000053">
    <property type="protein sequence ID" value="MBI4210942.1"/>
    <property type="molecule type" value="Genomic_DNA"/>
</dbReference>
<evidence type="ECO:0000313" key="2">
    <source>
        <dbReference type="EMBL" id="MBI4210942.1"/>
    </source>
</evidence>
<gene>
    <name evidence="2" type="ORF">HY544_05580</name>
</gene>
<organism evidence="2 3">
    <name type="scientific">Candidatus Iainarchaeum sp</name>
    <dbReference type="NCBI Taxonomy" id="3101447"/>
    <lineage>
        <taxon>Archaea</taxon>
        <taxon>Candidatus Iainarchaeota</taxon>
        <taxon>Candidatus Iainarchaeia</taxon>
        <taxon>Candidatus Iainarchaeales</taxon>
        <taxon>Candidatus Iainarchaeaceae</taxon>
        <taxon>Candidatus Iainarchaeum</taxon>
    </lineage>
</organism>
<dbReference type="Proteomes" id="UP000732298">
    <property type="component" value="Unassembled WGS sequence"/>
</dbReference>
<protein>
    <submittedName>
        <fullName evidence="2">Uncharacterized protein</fullName>
    </submittedName>
</protein>
<sequence length="271" mass="31007">MRGHPDNKFMRRAIGLRKDASRGMGRLTPGKTRGDKPNFGPAKLPFALRNREEFWEPDVPLKSLKRYTPPLATDWKPSAHKFWKMEEQRREPISGRKTRPIEWKSKGIAARPEKYPAKEAIREIAAELGIQQSPERARGKVLEHLRRAAPSAAKALSRAEPIERDEISGNWRPVKKTPLMSKSGGEMKTIFSLRNETANILRDFEELESRRRYGKSKGNAYERNKNSLANRIQSFVEDLDRKSRSGQISGKLRARLLQGLPKVRKAIIHGV</sequence>
<evidence type="ECO:0000313" key="3">
    <source>
        <dbReference type="Proteomes" id="UP000732298"/>
    </source>
</evidence>
<name>A0A8T3YMD3_9ARCH</name>
<feature type="region of interest" description="Disordered" evidence="1">
    <location>
        <begin position="1"/>
        <end position="40"/>
    </location>
</feature>